<dbReference type="Proteomes" id="UP001257914">
    <property type="component" value="Unassembled WGS sequence"/>
</dbReference>
<dbReference type="EMBL" id="JAWCUA010000010">
    <property type="protein sequence ID" value="MDU0114018.1"/>
    <property type="molecule type" value="Genomic_DNA"/>
</dbReference>
<accession>A0ABU3R2Y6</accession>
<dbReference type="SMART" id="SM00530">
    <property type="entry name" value="HTH_XRE"/>
    <property type="match status" value="1"/>
</dbReference>
<comment type="caution">
    <text evidence="2">The sequence shown here is derived from an EMBL/GenBank/DDBJ whole genome shotgun (WGS) entry which is preliminary data.</text>
</comment>
<evidence type="ECO:0000313" key="3">
    <source>
        <dbReference type="Proteomes" id="UP001257914"/>
    </source>
</evidence>
<reference evidence="2 3" key="1">
    <citation type="submission" date="2023-10" db="EMBL/GenBank/DDBJ databases">
        <title>Psychrosphaera aquimaarina strain SW33 isolated from seawater.</title>
        <authorList>
            <person name="Bayburt H."/>
            <person name="Kim J.M."/>
            <person name="Choi B.J."/>
            <person name="Jeon C.O."/>
        </authorList>
    </citation>
    <scope>NUCLEOTIDE SEQUENCE [LARGE SCALE GENOMIC DNA]</scope>
    <source>
        <strain evidence="2 3">KCTC 52743</strain>
    </source>
</reference>
<dbReference type="InterPro" id="IPR001387">
    <property type="entry name" value="Cro/C1-type_HTH"/>
</dbReference>
<feature type="domain" description="HTH cro/C1-type" evidence="1">
    <location>
        <begin position="17"/>
        <end position="71"/>
    </location>
</feature>
<dbReference type="CDD" id="cd00093">
    <property type="entry name" value="HTH_XRE"/>
    <property type="match status" value="1"/>
</dbReference>
<evidence type="ECO:0000313" key="2">
    <source>
        <dbReference type="EMBL" id="MDU0114018.1"/>
    </source>
</evidence>
<proteinExistence type="predicted"/>
<gene>
    <name evidence="2" type="ORF">RT723_13615</name>
</gene>
<dbReference type="Pfam" id="PF01381">
    <property type="entry name" value="HTH_3"/>
    <property type="match status" value="1"/>
</dbReference>
<sequence>MGFQQPNQLDLAIAQTLKNKREENGWVMKQVAKKLDVPHSYISKIELGEKRLSAGELNCYCSALNVSIEQVFSESIISNSL</sequence>
<dbReference type="Gene3D" id="1.10.260.40">
    <property type="entry name" value="lambda repressor-like DNA-binding domains"/>
    <property type="match status" value="1"/>
</dbReference>
<keyword evidence="3" id="KW-1185">Reference proteome</keyword>
<evidence type="ECO:0000259" key="1">
    <source>
        <dbReference type="PROSITE" id="PS50943"/>
    </source>
</evidence>
<dbReference type="SUPFAM" id="SSF47413">
    <property type="entry name" value="lambda repressor-like DNA-binding domains"/>
    <property type="match status" value="1"/>
</dbReference>
<name>A0ABU3R2Y6_9GAMM</name>
<protein>
    <submittedName>
        <fullName evidence="2">Helix-turn-helix transcriptional regulator</fullName>
    </submittedName>
</protein>
<dbReference type="RefSeq" id="WP_315947606.1">
    <property type="nucleotide sequence ID" value="NZ_JAWCUA010000010.1"/>
</dbReference>
<organism evidence="2 3">
    <name type="scientific">Psychrosphaera aquimarina</name>
    <dbReference type="NCBI Taxonomy" id="2044854"/>
    <lineage>
        <taxon>Bacteria</taxon>
        <taxon>Pseudomonadati</taxon>
        <taxon>Pseudomonadota</taxon>
        <taxon>Gammaproteobacteria</taxon>
        <taxon>Alteromonadales</taxon>
        <taxon>Pseudoalteromonadaceae</taxon>
        <taxon>Psychrosphaera</taxon>
    </lineage>
</organism>
<dbReference type="PROSITE" id="PS50943">
    <property type="entry name" value="HTH_CROC1"/>
    <property type="match status" value="1"/>
</dbReference>
<dbReference type="InterPro" id="IPR010982">
    <property type="entry name" value="Lambda_DNA-bd_dom_sf"/>
</dbReference>